<evidence type="ECO:0000313" key="10">
    <source>
        <dbReference type="EMBL" id="MCE7027819.1"/>
    </source>
</evidence>
<sequence length="377" mass="40915">MSLPEHSTWRLSVADLAASGPEEGFDRVTRLAARMLDVSGSCVVIVDGDRQIFKSETGFPPLADTAGPDDLRSVTGGSVFRHVFETGLALAVDDVAADPRFAGDALSRSLEIGAFLGLPVGLPDGSTAGAFCVVDRRPRRWTEADRRLLEELRAVLAGELAFRQEVKQRKHLEQRTFLMSREMEHRIKNSLSSVQALILLSVREGQNASEIRNDLLERVASLAKTQSLLADRDGKGALFADMVTAELQHFGIGTNVWIDGPEVVIGKDDAVSVAMVIHELATNATKHGALAPQVKGGVAVRWQKARRDGRAAMTFRWEEWFGGGAPPEVVQTAGHLGFGTELLETLVLRQMRGEMARELTPGGFVFTATVRLAEVPA</sequence>
<evidence type="ECO:0000313" key="11">
    <source>
        <dbReference type="Proteomes" id="UP001139035"/>
    </source>
</evidence>
<comment type="caution">
    <text evidence="10">The sequence shown here is derived from an EMBL/GenBank/DDBJ whole genome shotgun (WGS) entry which is preliminary data.</text>
</comment>
<dbReference type="InterPro" id="IPR036890">
    <property type="entry name" value="HATPase_C_sf"/>
</dbReference>
<dbReference type="SMART" id="SM00911">
    <property type="entry name" value="HWE_HK"/>
    <property type="match status" value="1"/>
</dbReference>
<evidence type="ECO:0000256" key="2">
    <source>
        <dbReference type="ARBA" id="ARBA00012438"/>
    </source>
</evidence>
<dbReference type="GO" id="GO:0004673">
    <property type="term" value="F:protein histidine kinase activity"/>
    <property type="evidence" value="ECO:0007669"/>
    <property type="project" value="UniProtKB-EC"/>
</dbReference>
<keyword evidence="11" id="KW-1185">Reference proteome</keyword>
<keyword evidence="3" id="KW-0597">Phosphoprotein</keyword>
<dbReference type="InterPro" id="IPR003018">
    <property type="entry name" value="GAF"/>
</dbReference>
<dbReference type="SUPFAM" id="SSF55781">
    <property type="entry name" value="GAF domain-like"/>
    <property type="match status" value="1"/>
</dbReference>
<evidence type="ECO:0000259" key="9">
    <source>
        <dbReference type="SMART" id="SM00911"/>
    </source>
</evidence>
<protein>
    <recommendedName>
        <fullName evidence="2">histidine kinase</fullName>
        <ecNumber evidence="2">2.7.13.3</ecNumber>
    </recommendedName>
</protein>
<dbReference type="Gene3D" id="3.30.450.40">
    <property type="match status" value="1"/>
</dbReference>
<evidence type="ECO:0000256" key="4">
    <source>
        <dbReference type="ARBA" id="ARBA00022679"/>
    </source>
</evidence>
<dbReference type="EC" id="2.7.13.3" evidence="2"/>
<feature type="domain" description="GAF" evidence="8">
    <location>
        <begin position="20"/>
        <end position="170"/>
    </location>
</feature>
<name>A0A9X1T4K2_9HYPH</name>
<organism evidence="10 11">
    <name type="scientific">Jiella avicenniae</name>
    <dbReference type="NCBI Taxonomy" id="2907202"/>
    <lineage>
        <taxon>Bacteria</taxon>
        <taxon>Pseudomonadati</taxon>
        <taxon>Pseudomonadota</taxon>
        <taxon>Alphaproteobacteria</taxon>
        <taxon>Hyphomicrobiales</taxon>
        <taxon>Aurantimonadaceae</taxon>
        <taxon>Jiella</taxon>
    </lineage>
</organism>
<keyword evidence="5" id="KW-0547">Nucleotide-binding</keyword>
<dbReference type="Proteomes" id="UP001139035">
    <property type="component" value="Unassembled WGS sequence"/>
</dbReference>
<evidence type="ECO:0000256" key="3">
    <source>
        <dbReference type="ARBA" id="ARBA00022553"/>
    </source>
</evidence>
<reference evidence="10" key="1">
    <citation type="submission" date="2022-01" db="EMBL/GenBank/DDBJ databases">
        <title>Jiella avicenniae sp. nov., a novel endophytic bacterium isolated from bark of Avicennia marina.</title>
        <authorList>
            <person name="Tuo L."/>
        </authorList>
    </citation>
    <scope>NUCLEOTIDE SEQUENCE</scope>
    <source>
        <strain evidence="10">CBK1P-4</strain>
    </source>
</reference>
<keyword evidence="7" id="KW-0067">ATP-binding</keyword>
<dbReference type="InterPro" id="IPR029016">
    <property type="entry name" value="GAF-like_dom_sf"/>
</dbReference>
<keyword evidence="4" id="KW-0808">Transferase</keyword>
<dbReference type="RefSeq" id="WP_233718962.1">
    <property type="nucleotide sequence ID" value="NZ_JAJUWU010000006.1"/>
</dbReference>
<dbReference type="AlphaFoldDB" id="A0A9X1T4K2"/>
<evidence type="ECO:0000259" key="8">
    <source>
        <dbReference type="SMART" id="SM00065"/>
    </source>
</evidence>
<dbReference type="EMBL" id="JAJUWU010000006">
    <property type="protein sequence ID" value="MCE7027819.1"/>
    <property type="molecule type" value="Genomic_DNA"/>
</dbReference>
<dbReference type="InterPro" id="IPR011102">
    <property type="entry name" value="Sig_transdc_His_kinase_HWE"/>
</dbReference>
<keyword evidence="6" id="KW-0418">Kinase</keyword>
<evidence type="ECO:0000256" key="6">
    <source>
        <dbReference type="ARBA" id="ARBA00022777"/>
    </source>
</evidence>
<accession>A0A9X1T4K2</accession>
<feature type="domain" description="Signal transduction histidine kinase HWE region" evidence="9">
    <location>
        <begin position="182"/>
        <end position="262"/>
    </location>
</feature>
<dbReference type="PANTHER" id="PTHR41523:SF7">
    <property type="entry name" value="HISTIDINE KINASE"/>
    <property type="match status" value="1"/>
</dbReference>
<dbReference type="Pfam" id="PF07536">
    <property type="entry name" value="HWE_HK"/>
    <property type="match status" value="1"/>
</dbReference>
<evidence type="ECO:0000256" key="1">
    <source>
        <dbReference type="ARBA" id="ARBA00000085"/>
    </source>
</evidence>
<dbReference type="GO" id="GO:0005524">
    <property type="term" value="F:ATP binding"/>
    <property type="evidence" value="ECO:0007669"/>
    <property type="project" value="UniProtKB-KW"/>
</dbReference>
<proteinExistence type="predicted"/>
<comment type="catalytic activity">
    <reaction evidence="1">
        <text>ATP + protein L-histidine = ADP + protein N-phospho-L-histidine.</text>
        <dbReference type="EC" id="2.7.13.3"/>
    </reaction>
</comment>
<evidence type="ECO:0000256" key="7">
    <source>
        <dbReference type="ARBA" id="ARBA00022840"/>
    </source>
</evidence>
<dbReference type="SMART" id="SM00065">
    <property type="entry name" value="GAF"/>
    <property type="match status" value="1"/>
</dbReference>
<dbReference type="PANTHER" id="PTHR41523">
    <property type="entry name" value="TWO-COMPONENT SYSTEM SENSOR PROTEIN"/>
    <property type="match status" value="1"/>
</dbReference>
<gene>
    <name evidence="10" type="ORF">LZD57_07435</name>
</gene>
<dbReference type="Pfam" id="PF01590">
    <property type="entry name" value="GAF"/>
    <property type="match status" value="1"/>
</dbReference>
<evidence type="ECO:0000256" key="5">
    <source>
        <dbReference type="ARBA" id="ARBA00022741"/>
    </source>
</evidence>
<dbReference type="Gene3D" id="3.30.565.10">
    <property type="entry name" value="Histidine kinase-like ATPase, C-terminal domain"/>
    <property type="match status" value="1"/>
</dbReference>